<dbReference type="PRINTS" id="PR00480">
    <property type="entry name" value="ASTACIN"/>
</dbReference>
<gene>
    <name evidence="5" type="ORF">OFUS_LOCUS15113</name>
</gene>
<evidence type="ECO:0000313" key="6">
    <source>
        <dbReference type="Proteomes" id="UP000749559"/>
    </source>
</evidence>
<accession>A0A8S4P6C6</accession>
<dbReference type="SMART" id="SM00235">
    <property type="entry name" value="ZnMc"/>
    <property type="match status" value="1"/>
</dbReference>
<keyword evidence="6" id="KW-1185">Reference proteome</keyword>
<dbReference type="GO" id="GO:0008061">
    <property type="term" value="F:chitin binding"/>
    <property type="evidence" value="ECO:0007669"/>
    <property type="project" value="InterPro"/>
</dbReference>
<keyword evidence="2" id="KW-0482">Metalloprotease</keyword>
<evidence type="ECO:0000259" key="4">
    <source>
        <dbReference type="PROSITE" id="PS51864"/>
    </source>
</evidence>
<evidence type="ECO:0000313" key="5">
    <source>
        <dbReference type="EMBL" id="CAH1789820.1"/>
    </source>
</evidence>
<evidence type="ECO:0000256" key="1">
    <source>
        <dbReference type="PROSITE-ProRule" id="PRU01211"/>
    </source>
</evidence>
<comment type="caution">
    <text evidence="1">Lacks conserved residue(s) required for the propagation of feature annotation.</text>
</comment>
<dbReference type="InterPro" id="IPR006026">
    <property type="entry name" value="Peptidase_Metallo"/>
</dbReference>
<dbReference type="Gene3D" id="2.170.140.10">
    <property type="entry name" value="Chitin binding domain"/>
    <property type="match status" value="1"/>
</dbReference>
<keyword evidence="2" id="KW-0479">Metal-binding</keyword>
<proteinExistence type="predicted"/>
<keyword evidence="2" id="KW-0645">Protease</keyword>
<dbReference type="AlphaFoldDB" id="A0A8S4P6C6"/>
<dbReference type="OrthoDB" id="291007at2759"/>
<dbReference type="GO" id="GO:0006508">
    <property type="term" value="P:proteolysis"/>
    <property type="evidence" value="ECO:0007669"/>
    <property type="project" value="UniProtKB-KW"/>
</dbReference>
<dbReference type="Pfam" id="PF01400">
    <property type="entry name" value="Astacin"/>
    <property type="match status" value="1"/>
</dbReference>
<sequence length="374" mass="42733">EFKNKSMSKCVAADKFCRQNMVLFKRYTTVHLGTPVLQSPIHDENGPVKDLYQVDDMIFTAKEYREEVLGVTNSREKRQWTFKNLRTWSQNGNVVPYRFAEGFDEEWKHLVARAVDEWQRKTCITFRPAVASETYVIEFFHGTGCNSPVGMHSLNRISLEYPGCGTHSVILREIGHSLGMGNEHQHPEQERYLSVQYQNIEERLRQRYRPISATSVETHGTSYDPYSIMHYEAGPTDRPSMVMKDRTLQNVVGRQTSLSVGDANFIRITHGCSGHSGFSCPEDFGYYPDGSDGCTGFYQCVWRKASHFDCPCDTLVRNNAAVCQNQQRFDPNLNVCNHAENVPCVTAERKKETGKEEKEIGKEKKETGQGKTQN</sequence>
<dbReference type="SMART" id="SM00494">
    <property type="entry name" value="ChtBD2"/>
    <property type="match status" value="1"/>
</dbReference>
<dbReference type="PROSITE" id="PS51864">
    <property type="entry name" value="ASTACIN"/>
    <property type="match status" value="1"/>
</dbReference>
<dbReference type="GO" id="GO:0005576">
    <property type="term" value="C:extracellular region"/>
    <property type="evidence" value="ECO:0007669"/>
    <property type="project" value="InterPro"/>
</dbReference>
<reference evidence="5" key="1">
    <citation type="submission" date="2022-03" db="EMBL/GenBank/DDBJ databases">
        <authorList>
            <person name="Martin C."/>
        </authorList>
    </citation>
    <scope>NUCLEOTIDE SEQUENCE</scope>
</reference>
<dbReference type="InterPro" id="IPR024079">
    <property type="entry name" value="MetalloPept_cat_dom_sf"/>
</dbReference>
<feature type="active site" evidence="1">
    <location>
        <position position="173"/>
    </location>
</feature>
<evidence type="ECO:0000256" key="3">
    <source>
        <dbReference type="SAM" id="MobiDB-lite"/>
    </source>
</evidence>
<evidence type="ECO:0000256" key="2">
    <source>
        <dbReference type="RuleBase" id="RU361183"/>
    </source>
</evidence>
<dbReference type="SUPFAM" id="SSF55486">
    <property type="entry name" value="Metalloproteases ('zincins'), catalytic domain"/>
    <property type="match status" value="1"/>
</dbReference>
<name>A0A8S4P6C6_OWEFU</name>
<dbReference type="EMBL" id="CAIIXF020000007">
    <property type="protein sequence ID" value="CAH1789820.1"/>
    <property type="molecule type" value="Genomic_DNA"/>
</dbReference>
<feature type="domain" description="Peptidase M12A" evidence="4">
    <location>
        <begin position="78"/>
        <end position="273"/>
    </location>
</feature>
<dbReference type="PANTHER" id="PTHR10127">
    <property type="entry name" value="DISCOIDIN, CUB, EGF, LAMININ , AND ZINC METALLOPROTEASE DOMAIN CONTAINING"/>
    <property type="match status" value="1"/>
</dbReference>
<dbReference type="EC" id="3.4.24.-" evidence="2"/>
<dbReference type="PANTHER" id="PTHR10127:SF850">
    <property type="entry name" value="METALLOENDOPEPTIDASE"/>
    <property type="match status" value="1"/>
</dbReference>
<keyword evidence="2" id="KW-0378">Hydrolase</keyword>
<dbReference type="GO" id="GO:0004222">
    <property type="term" value="F:metalloendopeptidase activity"/>
    <property type="evidence" value="ECO:0007669"/>
    <property type="project" value="UniProtKB-UniRule"/>
</dbReference>
<comment type="cofactor">
    <cofactor evidence="2">
        <name>Zn(2+)</name>
        <dbReference type="ChEBI" id="CHEBI:29105"/>
    </cofactor>
    <text evidence="2">Binds 1 zinc ion per subunit.</text>
</comment>
<dbReference type="GO" id="GO:0008270">
    <property type="term" value="F:zinc ion binding"/>
    <property type="evidence" value="ECO:0007669"/>
    <property type="project" value="InterPro"/>
</dbReference>
<organism evidence="5 6">
    <name type="scientific">Owenia fusiformis</name>
    <name type="common">Polychaete worm</name>
    <dbReference type="NCBI Taxonomy" id="6347"/>
    <lineage>
        <taxon>Eukaryota</taxon>
        <taxon>Metazoa</taxon>
        <taxon>Spiralia</taxon>
        <taxon>Lophotrochozoa</taxon>
        <taxon>Annelida</taxon>
        <taxon>Polychaeta</taxon>
        <taxon>Sedentaria</taxon>
        <taxon>Canalipalpata</taxon>
        <taxon>Sabellida</taxon>
        <taxon>Oweniida</taxon>
        <taxon>Oweniidae</taxon>
        <taxon>Owenia</taxon>
    </lineage>
</organism>
<protein>
    <recommendedName>
        <fullName evidence="2">Metalloendopeptidase</fullName>
        <ecNumber evidence="2">3.4.24.-</ecNumber>
    </recommendedName>
</protein>
<dbReference type="InterPro" id="IPR002557">
    <property type="entry name" value="Chitin-bd_dom"/>
</dbReference>
<comment type="caution">
    <text evidence="5">The sequence shown here is derived from an EMBL/GenBank/DDBJ whole genome shotgun (WGS) entry which is preliminary data.</text>
</comment>
<keyword evidence="2" id="KW-0862">Zinc</keyword>
<dbReference type="Gene3D" id="3.40.390.10">
    <property type="entry name" value="Collagenase (Catalytic Domain)"/>
    <property type="match status" value="1"/>
</dbReference>
<dbReference type="Proteomes" id="UP000749559">
    <property type="component" value="Unassembled WGS sequence"/>
</dbReference>
<feature type="compositionally biased region" description="Basic and acidic residues" evidence="3">
    <location>
        <begin position="347"/>
        <end position="368"/>
    </location>
</feature>
<dbReference type="InterPro" id="IPR001506">
    <property type="entry name" value="Peptidase_M12A"/>
</dbReference>
<feature type="non-terminal residue" evidence="5">
    <location>
        <position position="1"/>
    </location>
</feature>
<feature type="region of interest" description="Disordered" evidence="3">
    <location>
        <begin position="347"/>
        <end position="374"/>
    </location>
</feature>